<dbReference type="PROSITE" id="PS50887">
    <property type="entry name" value="GGDEF"/>
    <property type="match status" value="1"/>
</dbReference>
<dbReference type="PROSITE" id="PS50112">
    <property type="entry name" value="PAS"/>
    <property type="match status" value="1"/>
</dbReference>
<dbReference type="InterPro" id="IPR029787">
    <property type="entry name" value="Nucleotide_cyclase"/>
</dbReference>
<sequence>MDEVLSKLTRLEDIITSAGVGTWEWNVQTGEMRVNEAWTMMLGYRIDEFEPLTIDTWQQHVHPDDLKKSNTIFEQHINGASERFQADLRVRHKNGHWVYVRSTGRLCSRTEEGLPEWIMGTHFDITDQKLIKHRVITQQITLERAQEIGHLGYWTAKPNIEDLYWSNKIYAILGLDHDQFTPSVELFVSMVHPDDLDYFEENMKLLAAGERFDFEHRIIRPSGEIVWVHERAFQTEINDSTMLIGTMQNITEAKETQAKLLQLSRVDDLTKLYNRRYLLEQLEQAHFEVKQNKTTAVLAMLDIDHFKSMNDTYGHDVGDEVLRQFARYLKASVRSSDIVARSGGEEFVILMFDTSLDNAQRHMEQLLAGLRENPFVVQDTPLRVSATIGLTHVLPTDSENSDVLIRADRAMYHGKKNGRDQVVVAKGSK</sequence>
<dbReference type="InterPro" id="IPR035965">
    <property type="entry name" value="PAS-like_dom_sf"/>
</dbReference>
<dbReference type="InterPro" id="IPR013655">
    <property type="entry name" value="PAS_fold_3"/>
</dbReference>
<proteinExistence type="predicted"/>
<dbReference type="InterPro" id="IPR000160">
    <property type="entry name" value="GGDEF_dom"/>
</dbReference>
<dbReference type="OrthoDB" id="5620448at2"/>
<dbReference type="NCBIfam" id="TIGR00254">
    <property type="entry name" value="GGDEF"/>
    <property type="match status" value="1"/>
</dbReference>
<dbReference type="Gene3D" id="3.30.450.20">
    <property type="entry name" value="PAS domain"/>
    <property type="match status" value="2"/>
</dbReference>
<dbReference type="InterPro" id="IPR052155">
    <property type="entry name" value="Biofilm_reg_signaling"/>
</dbReference>
<evidence type="ECO:0000313" key="6">
    <source>
        <dbReference type="Proteomes" id="UP000320359"/>
    </source>
</evidence>
<dbReference type="InterPro" id="IPR000014">
    <property type="entry name" value="PAS"/>
</dbReference>
<feature type="domain" description="GGDEF" evidence="4">
    <location>
        <begin position="294"/>
        <end position="427"/>
    </location>
</feature>
<organism evidence="5 6">
    <name type="scientific">Aliidiomarina halalkaliphila</name>
    <dbReference type="NCBI Taxonomy" id="2593535"/>
    <lineage>
        <taxon>Bacteria</taxon>
        <taxon>Pseudomonadati</taxon>
        <taxon>Pseudomonadota</taxon>
        <taxon>Gammaproteobacteria</taxon>
        <taxon>Alteromonadales</taxon>
        <taxon>Idiomarinaceae</taxon>
        <taxon>Aliidiomarina</taxon>
    </lineage>
</organism>
<feature type="domain" description="PAC" evidence="3">
    <location>
        <begin position="212"/>
        <end position="262"/>
    </location>
</feature>
<dbReference type="CDD" id="cd00130">
    <property type="entry name" value="PAS"/>
    <property type="match status" value="1"/>
</dbReference>
<dbReference type="FunFam" id="3.30.70.270:FF:000001">
    <property type="entry name" value="Diguanylate cyclase domain protein"/>
    <property type="match status" value="1"/>
</dbReference>
<dbReference type="EMBL" id="VJWL01000001">
    <property type="protein sequence ID" value="TRW49927.1"/>
    <property type="molecule type" value="Genomic_DNA"/>
</dbReference>
<dbReference type="SMART" id="SM00086">
    <property type="entry name" value="PAC"/>
    <property type="match status" value="2"/>
</dbReference>
<dbReference type="GO" id="GO:0003824">
    <property type="term" value="F:catalytic activity"/>
    <property type="evidence" value="ECO:0007669"/>
    <property type="project" value="UniProtKB-ARBA"/>
</dbReference>
<dbReference type="NCBIfam" id="TIGR00229">
    <property type="entry name" value="sensory_box"/>
    <property type="match status" value="2"/>
</dbReference>
<comment type="cofactor">
    <cofactor evidence="1">
        <name>Mg(2+)</name>
        <dbReference type="ChEBI" id="CHEBI:18420"/>
    </cofactor>
</comment>
<dbReference type="AlphaFoldDB" id="A0A552X4I0"/>
<dbReference type="PANTHER" id="PTHR44757:SF2">
    <property type="entry name" value="BIOFILM ARCHITECTURE MAINTENANCE PROTEIN MBAA"/>
    <property type="match status" value="1"/>
</dbReference>
<dbReference type="InterPro" id="IPR001610">
    <property type="entry name" value="PAC"/>
</dbReference>
<evidence type="ECO:0000259" key="3">
    <source>
        <dbReference type="PROSITE" id="PS50113"/>
    </source>
</evidence>
<dbReference type="InterPro" id="IPR043128">
    <property type="entry name" value="Rev_trsase/Diguanyl_cyclase"/>
</dbReference>
<gene>
    <name evidence="5" type="ORF">FM042_03495</name>
</gene>
<dbReference type="InterPro" id="IPR000700">
    <property type="entry name" value="PAS-assoc_C"/>
</dbReference>
<dbReference type="SUPFAM" id="SSF55073">
    <property type="entry name" value="Nucleotide cyclase"/>
    <property type="match status" value="1"/>
</dbReference>
<dbReference type="SUPFAM" id="SSF55785">
    <property type="entry name" value="PYP-like sensor domain (PAS domain)"/>
    <property type="match status" value="2"/>
</dbReference>
<evidence type="ECO:0000259" key="2">
    <source>
        <dbReference type="PROSITE" id="PS50112"/>
    </source>
</evidence>
<dbReference type="RefSeq" id="WP_143234359.1">
    <property type="nucleotide sequence ID" value="NZ_VJWL01000001.1"/>
</dbReference>
<protein>
    <submittedName>
        <fullName evidence="5">Diguanylate cyclase</fullName>
    </submittedName>
</protein>
<feature type="domain" description="PAS" evidence="2">
    <location>
        <begin position="163"/>
        <end position="210"/>
    </location>
</feature>
<dbReference type="Gene3D" id="3.30.70.270">
    <property type="match status" value="1"/>
</dbReference>
<dbReference type="Pfam" id="PF00990">
    <property type="entry name" value="GGDEF"/>
    <property type="match status" value="1"/>
</dbReference>
<dbReference type="PROSITE" id="PS50113">
    <property type="entry name" value="PAC"/>
    <property type="match status" value="1"/>
</dbReference>
<accession>A0A552X4I0</accession>
<reference evidence="5 6" key="1">
    <citation type="submission" date="2019-07" db="EMBL/GenBank/DDBJ databases">
        <authorList>
            <person name="Yang M."/>
            <person name="Zhao D."/>
            <person name="Xiang H."/>
        </authorList>
    </citation>
    <scope>NUCLEOTIDE SEQUENCE [LARGE SCALE GENOMIC DNA]</scope>
    <source>
        <strain evidence="5 6">IM1326</strain>
    </source>
</reference>
<dbReference type="Pfam" id="PF08447">
    <property type="entry name" value="PAS_3"/>
    <property type="match status" value="2"/>
</dbReference>
<dbReference type="CDD" id="cd01949">
    <property type="entry name" value="GGDEF"/>
    <property type="match status" value="1"/>
</dbReference>
<evidence type="ECO:0000256" key="1">
    <source>
        <dbReference type="ARBA" id="ARBA00001946"/>
    </source>
</evidence>
<dbReference type="Proteomes" id="UP000320359">
    <property type="component" value="Unassembled WGS sequence"/>
</dbReference>
<dbReference type="Gene3D" id="2.10.70.100">
    <property type="match status" value="1"/>
</dbReference>
<comment type="caution">
    <text evidence="5">The sequence shown here is derived from an EMBL/GenBank/DDBJ whole genome shotgun (WGS) entry which is preliminary data.</text>
</comment>
<dbReference type="PANTHER" id="PTHR44757">
    <property type="entry name" value="DIGUANYLATE CYCLASE DGCP"/>
    <property type="match status" value="1"/>
</dbReference>
<keyword evidence="6" id="KW-1185">Reference proteome</keyword>
<evidence type="ECO:0000313" key="5">
    <source>
        <dbReference type="EMBL" id="TRW49927.1"/>
    </source>
</evidence>
<evidence type="ECO:0000259" key="4">
    <source>
        <dbReference type="PROSITE" id="PS50887"/>
    </source>
</evidence>
<name>A0A552X4I0_9GAMM</name>
<dbReference type="SMART" id="SM00267">
    <property type="entry name" value="GGDEF"/>
    <property type="match status" value="1"/>
</dbReference>